<dbReference type="InterPro" id="IPR037655">
    <property type="entry name" value="POU2AF2"/>
</dbReference>
<dbReference type="Proteomes" id="UP000824782">
    <property type="component" value="Unassembled WGS sequence"/>
</dbReference>
<evidence type="ECO:0000256" key="1">
    <source>
        <dbReference type="ARBA" id="ARBA00023015"/>
    </source>
</evidence>
<dbReference type="PANTHER" id="PTHR28376:SF1">
    <property type="entry name" value="POU DOMAIN CLASS 2-ASSOCIATING FACTOR 2"/>
    <property type="match status" value="1"/>
</dbReference>
<proteinExistence type="predicted"/>
<dbReference type="PROSITE" id="PS52003">
    <property type="entry name" value="OCA"/>
    <property type="match status" value="1"/>
</dbReference>
<keyword evidence="2" id="KW-0010">Activator</keyword>
<evidence type="ECO:0000313" key="7">
    <source>
        <dbReference type="Proteomes" id="UP000824782"/>
    </source>
</evidence>
<evidence type="ECO:0000313" key="6">
    <source>
        <dbReference type="EMBL" id="KAG8569326.1"/>
    </source>
</evidence>
<evidence type="ECO:0000256" key="4">
    <source>
        <dbReference type="SAM" id="MobiDB-lite"/>
    </source>
</evidence>
<reference evidence="6" key="1">
    <citation type="thesis" date="2020" institute="ProQuest LLC" country="789 East Eisenhower Parkway, Ann Arbor, MI, USA">
        <title>Comparative Genomics and Chromosome Evolution.</title>
        <authorList>
            <person name="Mudd A.B."/>
        </authorList>
    </citation>
    <scope>NUCLEOTIDE SEQUENCE</scope>
    <source>
        <strain evidence="6">237g6f4</strain>
        <tissue evidence="6">Blood</tissue>
    </source>
</reference>
<keyword evidence="7" id="KW-1185">Reference proteome</keyword>
<dbReference type="GO" id="GO:0070974">
    <property type="term" value="F:POU domain binding"/>
    <property type="evidence" value="ECO:0007669"/>
    <property type="project" value="InterPro"/>
</dbReference>
<name>A0AAV7B9S0_ENGPU</name>
<evidence type="ECO:0000256" key="3">
    <source>
        <dbReference type="ARBA" id="ARBA00023163"/>
    </source>
</evidence>
<feature type="compositionally biased region" description="Polar residues" evidence="4">
    <location>
        <begin position="206"/>
        <end position="216"/>
    </location>
</feature>
<dbReference type="AlphaFoldDB" id="A0AAV7B9S0"/>
<dbReference type="EMBL" id="WNYA01000006">
    <property type="protein sequence ID" value="KAG8569326.1"/>
    <property type="molecule type" value="Genomic_DNA"/>
</dbReference>
<evidence type="ECO:0000256" key="2">
    <source>
        <dbReference type="ARBA" id="ARBA00023159"/>
    </source>
</evidence>
<gene>
    <name evidence="6" type="ORF">GDO81_014370</name>
</gene>
<evidence type="ECO:0000259" key="5">
    <source>
        <dbReference type="PROSITE" id="PS52003"/>
    </source>
</evidence>
<sequence length="295" mass="32518">MNDISGIFCISSVPTDFNKRVYQGVRVKHTVKDLLAEKRSRQTTGSRLNGSTNVSQTPFVQMSSSPVLSGYYGVRRSFLPESEFHPTKQYSTDIYSTSLGSKSIGCDPGSIQSYPPLLDPYFSDTIGDYRSSSITSAGSSLFSASSLPPLLPHFSGDPSHYLLRESWEQTVPDSMNQLDALCTDTSQTVSSSTNCLPSENGAVHYRSSSRGSSTAQGAQSYSLHSLDDVHYSTNFPTTSSYTLSPFMTVSNELTPKMVHHLSPEDSTETNSMQDNSWPKDDVNTVWGPYELRRNY</sequence>
<organism evidence="6 7">
    <name type="scientific">Engystomops pustulosus</name>
    <name type="common">Tungara frog</name>
    <name type="synonym">Physalaemus pustulosus</name>
    <dbReference type="NCBI Taxonomy" id="76066"/>
    <lineage>
        <taxon>Eukaryota</taxon>
        <taxon>Metazoa</taxon>
        <taxon>Chordata</taxon>
        <taxon>Craniata</taxon>
        <taxon>Vertebrata</taxon>
        <taxon>Euteleostomi</taxon>
        <taxon>Amphibia</taxon>
        <taxon>Batrachia</taxon>
        <taxon>Anura</taxon>
        <taxon>Neobatrachia</taxon>
        <taxon>Hyloidea</taxon>
        <taxon>Leptodactylidae</taxon>
        <taxon>Leiuperinae</taxon>
        <taxon>Engystomops</taxon>
    </lineage>
</organism>
<feature type="domain" description="OCA" evidence="5">
    <location>
        <begin position="19"/>
        <end position="41"/>
    </location>
</feature>
<dbReference type="GO" id="GO:0005634">
    <property type="term" value="C:nucleus"/>
    <property type="evidence" value="ECO:0007669"/>
    <property type="project" value="TreeGrafter"/>
</dbReference>
<dbReference type="InterPro" id="IPR047571">
    <property type="entry name" value="OCA"/>
</dbReference>
<accession>A0AAV7B9S0</accession>
<dbReference type="PANTHER" id="PTHR28376">
    <property type="entry name" value="RGD1562914"/>
    <property type="match status" value="1"/>
</dbReference>
<comment type="caution">
    <text evidence="6">The sequence shown here is derived from an EMBL/GenBank/DDBJ whole genome shotgun (WGS) entry which is preliminary data.</text>
</comment>
<keyword evidence="1" id="KW-0805">Transcription regulation</keyword>
<dbReference type="GO" id="GO:0043565">
    <property type="term" value="F:sequence-specific DNA binding"/>
    <property type="evidence" value="ECO:0007669"/>
    <property type="project" value="TreeGrafter"/>
</dbReference>
<dbReference type="Pfam" id="PF17721">
    <property type="entry name" value="POU2AF2"/>
    <property type="match status" value="1"/>
</dbReference>
<keyword evidence="3" id="KW-0804">Transcription</keyword>
<feature type="region of interest" description="Disordered" evidence="4">
    <location>
        <begin position="190"/>
        <end position="216"/>
    </location>
</feature>
<dbReference type="GO" id="GO:0003713">
    <property type="term" value="F:transcription coactivator activity"/>
    <property type="evidence" value="ECO:0007669"/>
    <property type="project" value="TreeGrafter"/>
</dbReference>
<protein>
    <recommendedName>
        <fullName evidence="5">OCA domain-containing protein</fullName>
    </recommendedName>
</protein>